<dbReference type="SMART" id="SM00850">
    <property type="entry name" value="LytTR"/>
    <property type="match status" value="1"/>
</dbReference>
<evidence type="ECO:0000313" key="5">
    <source>
        <dbReference type="Proteomes" id="UP001257659"/>
    </source>
</evidence>
<evidence type="ECO:0000256" key="1">
    <source>
        <dbReference type="PROSITE-ProRule" id="PRU00169"/>
    </source>
</evidence>
<proteinExistence type="predicted"/>
<protein>
    <submittedName>
        <fullName evidence="4">DNA-binding LytR/AlgR family response regulator</fullName>
    </submittedName>
</protein>
<dbReference type="PANTHER" id="PTHR37299">
    <property type="entry name" value="TRANSCRIPTIONAL REGULATOR-RELATED"/>
    <property type="match status" value="1"/>
</dbReference>
<dbReference type="InterPro" id="IPR001789">
    <property type="entry name" value="Sig_transdc_resp-reg_receiver"/>
</dbReference>
<dbReference type="Gene3D" id="3.40.50.2300">
    <property type="match status" value="1"/>
</dbReference>
<name>A0ABU1K639_9FLAO</name>
<dbReference type="InterPro" id="IPR011006">
    <property type="entry name" value="CheY-like_superfamily"/>
</dbReference>
<keyword evidence="1" id="KW-0597">Phosphoprotein</keyword>
<dbReference type="GO" id="GO:0003677">
    <property type="term" value="F:DNA binding"/>
    <property type="evidence" value="ECO:0007669"/>
    <property type="project" value="UniProtKB-KW"/>
</dbReference>
<dbReference type="PANTHER" id="PTHR37299:SF1">
    <property type="entry name" value="STAGE 0 SPORULATION PROTEIN A HOMOLOG"/>
    <property type="match status" value="1"/>
</dbReference>
<evidence type="ECO:0000259" key="3">
    <source>
        <dbReference type="PROSITE" id="PS50930"/>
    </source>
</evidence>
<feature type="domain" description="HTH LytTR-type" evidence="3">
    <location>
        <begin position="153"/>
        <end position="233"/>
    </location>
</feature>
<dbReference type="Pfam" id="PF04397">
    <property type="entry name" value="LytTR"/>
    <property type="match status" value="1"/>
</dbReference>
<dbReference type="InterPro" id="IPR046947">
    <property type="entry name" value="LytR-like"/>
</dbReference>
<dbReference type="Gene3D" id="2.40.50.1020">
    <property type="entry name" value="LytTr DNA-binding domain"/>
    <property type="match status" value="1"/>
</dbReference>
<dbReference type="Pfam" id="PF00072">
    <property type="entry name" value="Response_reg"/>
    <property type="match status" value="1"/>
</dbReference>
<dbReference type="EMBL" id="JAVDQA010000004">
    <property type="protein sequence ID" value="MDR6301076.1"/>
    <property type="molecule type" value="Genomic_DNA"/>
</dbReference>
<reference evidence="4 5" key="1">
    <citation type="submission" date="2023-07" db="EMBL/GenBank/DDBJ databases">
        <title>Genomic Encyclopedia of Type Strains, Phase IV (KMG-IV): sequencing the most valuable type-strain genomes for metagenomic binning, comparative biology and taxonomic classification.</title>
        <authorList>
            <person name="Goeker M."/>
        </authorList>
    </citation>
    <scope>NUCLEOTIDE SEQUENCE [LARGE SCALE GENOMIC DNA]</scope>
    <source>
        <strain evidence="4 5">DSM 102814</strain>
    </source>
</reference>
<organism evidence="4 5">
    <name type="scientific">Mesonia maritima</name>
    <dbReference type="NCBI Taxonomy" id="1793873"/>
    <lineage>
        <taxon>Bacteria</taxon>
        <taxon>Pseudomonadati</taxon>
        <taxon>Bacteroidota</taxon>
        <taxon>Flavobacteriia</taxon>
        <taxon>Flavobacteriales</taxon>
        <taxon>Flavobacteriaceae</taxon>
        <taxon>Mesonia</taxon>
    </lineage>
</organism>
<evidence type="ECO:0000259" key="2">
    <source>
        <dbReference type="PROSITE" id="PS50110"/>
    </source>
</evidence>
<comment type="caution">
    <text evidence="4">The sequence shown here is derived from an EMBL/GenBank/DDBJ whole genome shotgun (WGS) entry which is preliminary data.</text>
</comment>
<gene>
    <name evidence="4" type="ORF">GGR31_001723</name>
</gene>
<sequence length="240" mass="27866">MKQTKLKCIVVDDSSLQRLSITKLVKDHPSLELVAEHNNALKTKSALQNIKVDLLFLDIEMPILSGFDLLDNLDYKPEIIFVTGKTQYAFQAFNYKAVDYLQKPVSKERFLTAVDKALELYGLKHDQNTNDENYIFIKSNLKKHKLYLDTVKYVEAFGDYMKVITDGENYTVLSTMKAFEEKLPKEQFLRVHKSYIVNLDRVEHYNSKIVNIENQEIPLSRNRKRNLEKALEEIANKAAT</sequence>
<dbReference type="PROSITE" id="PS50110">
    <property type="entry name" value="RESPONSE_REGULATORY"/>
    <property type="match status" value="1"/>
</dbReference>
<dbReference type="PROSITE" id="PS50930">
    <property type="entry name" value="HTH_LYTTR"/>
    <property type="match status" value="1"/>
</dbReference>
<keyword evidence="4" id="KW-0238">DNA-binding</keyword>
<feature type="modified residue" description="4-aspartylphosphate" evidence="1">
    <location>
        <position position="58"/>
    </location>
</feature>
<evidence type="ECO:0000313" key="4">
    <source>
        <dbReference type="EMBL" id="MDR6301076.1"/>
    </source>
</evidence>
<keyword evidence="5" id="KW-1185">Reference proteome</keyword>
<dbReference type="RefSeq" id="WP_309728105.1">
    <property type="nucleotide sequence ID" value="NZ_JAVDQA010000004.1"/>
</dbReference>
<accession>A0ABU1K639</accession>
<dbReference type="Proteomes" id="UP001257659">
    <property type="component" value="Unassembled WGS sequence"/>
</dbReference>
<dbReference type="InterPro" id="IPR007492">
    <property type="entry name" value="LytTR_DNA-bd_dom"/>
</dbReference>
<feature type="domain" description="Response regulatory" evidence="2">
    <location>
        <begin position="7"/>
        <end position="118"/>
    </location>
</feature>
<dbReference type="SUPFAM" id="SSF52172">
    <property type="entry name" value="CheY-like"/>
    <property type="match status" value="1"/>
</dbReference>
<dbReference type="SMART" id="SM00448">
    <property type="entry name" value="REC"/>
    <property type="match status" value="1"/>
</dbReference>